<feature type="short sequence motif" description="GXWXGXG" evidence="1">
    <location>
        <begin position="17"/>
        <end position="23"/>
    </location>
</feature>
<evidence type="ECO:0000313" key="3">
    <source>
        <dbReference type="EMBL" id="CAA9412550.1"/>
    </source>
</evidence>
<protein>
    <recommendedName>
        <fullName evidence="1">Ferric nitrobindin-like protein</fullName>
    </recommendedName>
</protein>
<name>A0A6J4PFW6_9ACTN</name>
<comment type="caution">
    <text evidence="1">Lacks conserved residue(s) required for the propagation of feature annotation.</text>
</comment>
<dbReference type="InterPro" id="IPR022939">
    <property type="entry name" value="Nb(III)_bact/plant"/>
</dbReference>
<dbReference type="Gene3D" id="2.40.128.20">
    <property type="match status" value="1"/>
</dbReference>
<comment type="caution">
    <text evidence="1">Lacks the conserved His residue that binds heme iron in the nitrobindin family.</text>
</comment>
<comment type="similarity">
    <text evidence="1">Belongs to the nitrobindin family.</text>
</comment>
<accession>A0A6J4PFW6</accession>
<evidence type="ECO:0000259" key="2">
    <source>
        <dbReference type="Pfam" id="PF08768"/>
    </source>
</evidence>
<sequence length="168" mass="17898">MPEGLPRELVPVAWLAGRWEGAGVLASEGTGEVQVGQEVDIAVDPRGFLHHRSQVWALDAEGARTEALDTETGFWRPAVAQTSPTEPGIDVELVLAHPTGVVELFVGRGTGARIDLVTDAVVRSAGGSDYTAGRRTYGLVEGDLLWVLDVASPTDPLHARVSARLKRV</sequence>
<dbReference type="InterPro" id="IPR014878">
    <property type="entry name" value="THAP4-like_heme-bd"/>
</dbReference>
<dbReference type="PANTHER" id="PTHR15854">
    <property type="entry name" value="THAP4 PROTEIN"/>
    <property type="match status" value="1"/>
</dbReference>
<dbReference type="AlphaFoldDB" id="A0A6J4PFW6"/>
<dbReference type="CDD" id="cd07828">
    <property type="entry name" value="lipocalin_heme-bd-THAP4-like"/>
    <property type="match status" value="1"/>
</dbReference>
<dbReference type="InterPro" id="IPR012674">
    <property type="entry name" value="Calycin"/>
</dbReference>
<dbReference type="SUPFAM" id="SSF50814">
    <property type="entry name" value="Lipocalins"/>
    <property type="match status" value="1"/>
</dbReference>
<dbReference type="PANTHER" id="PTHR15854:SF4">
    <property type="entry name" value="PEROXYNITRITE ISOMERASE THAP4"/>
    <property type="match status" value="1"/>
</dbReference>
<feature type="domain" description="THAP4-like heme-binding" evidence="2">
    <location>
        <begin position="8"/>
        <end position="167"/>
    </location>
</feature>
<dbReference type="Pfam" id="PF08768">
    <property type="entry name" value="THAP4_heme-bd"/>
    <property type="match status" value="1"/>
</dbReference>
<evidence type="ECO:0000256" key="1">
    <source>
        <dbReference type="HAMAP-Rule" id="MF_01297"/>
    </source>
</evidence>
<dbReference type="InterPro" id="IPR045165">
    <property type="entry name" value="Nitrobindin"/>
</dbReference>
<dbReference type="HAMAP" id="MF_01297">
    <property type="entry name" value="nitrobindin"/>
    <property type="match status" value="1"/>
</dbReference>
<dbReference type="EMBL" id="CADCUY010000308">
    <property type="protein sequence ID" value="CAA9412550.1"/>
    <property type="molecule type" value="Genomic_DNA"/>
</dbReference>
<organism evidence="3">
    <name type="scientific">uncultured Quadrisphaera sp</name>
    <dbReference type="NCBI Taxonomy" id="904978"/>
    <lineage>
        <taxon>Bacteria</taxon>
        <taxon>Bacillati</taxon>
        <taxon>Actinomycetota</taxon>
        <taxon>Actinomycetes</taxon>
        <taxon>Kineosporiales</taxon>
        <taxon>Kineosporiaceae</taxon>
        <taxon>Quadrisphaera</taxon>
        <taxon>environmental samples</taxon>
    </lineage>
</organism>
<gene>
    <name evidence="3" type="ORF">AVDCRST_MAG35-1518</name>
</gene>
<proteinExistence type="inferred from homology"/>
<reference evidence="3" key="1">
    <citation type="submission" date="2020-02" db="EMBL/GenBank/DDBJ databases">
        <authorList>
            <person name="Meier V. D."/>
        </authorList>
    </citation>
    <scope>NUCLEOTIDE SEQUENCE</scope>
    <source>
        <strain evidence="3">AVDCRST_MAG35</strain>
    </source>
</reference>